<evidence type="ECO:0000313" key="8">
    <source>
        <dbReference type="EMBL" id="NYG37321.1"/>
    </source>
</evidence>
<reference evidence="8 9" key="1">
    <citation type="submission" date="2020-07" db="EMBL/GenBank/DDBJ databases">
        <title>Sequencing the genomes of 1000 actinobacteria strains.</title>
        <authorList>
            <person name="Klenk H.-P."/>
        </authorList>
    </citation>
    <scope>NUCLEOTIDE SEQUENCE [LARGE SCALE GENOMIC DNA]</scope>
    <source>
        <strain evidence="8 9">DSM 24723</strain>
    </source>
</reference>
<dbReference type="InterPro" id="IPR015421">
    <property type="entry name" value="PyrdxlP-dep_Trfase_major"/>
</dbReference>
<sequence length="490" mass="51581">MRHPHDIDVPLVLDRTSEVALPRQIAAGLRRAVESGVLRPGDPLPSTRTLAARLVVSRGTVVAAFDQLHGEGWLLADRGATRVDPDLARHPVPGPRPTRRTTGPGPSAEAGAGTGLVDLRPGQPDVSAVVGGDWRAAWRAASAGVGRRHEPAGSLRLRTALAEHLRLARGTLAEPDDLIVTAGVRDGWQLVLTALARRAGRPLVVAVEDPGYPALRRVPAILGHEVRPVPVDADGLLVEALARGATPDLVLVTPSHQYPLGGAMPVARRLDLLAWAGEHEVLVVEDDYDGELRFTGEPVPALAALDRRAYGHGRHVVTLGSFATVLAPGLGAGHALLPPDLRAELVMLREALGSPVAATVQDALTHYLDAGALRRHTARMRRRYRTRRDLAVSALDGLTGVRVRPMAGGLHGVVELVDADAERERTLVAAAAEYGVLVAGMAGYWAGEVAAPGPPSTPPADLPQHGLVVGLGAERLAEGLDLLREALTGS</sequence>
<dbReference type="PANTHER" id="PTHR46577:SF1">
    <property type="entry name" value="HTH-TYPE TRANSCRIPTIONAL REGULATORY PROTEIN GABR"/>
    <property type="match status" value="1"/>
</dbReference>
<dbReference type="CDD" id="cd07377">
    <property type="entry name" value="WHTH_GntR"/>
    <property type="match status" value="1"/>
</dbReference>
<evidence type="ECO:0000313" key="9">
    <source>
        <dbReference type="Proteomes" id="UP000592181"/>
    </source>
</evidence>
<proteinExistence type="inferred from homology"/>
<dbReference type="InterPro" id="IPR000524">
    <property type="entry name" value="Tscrpt_reg_HTH_GntR"/>
</dbReference>
<keyword evidence="2" id="KW-0663">Pyridoxal phosphate</keyword>
<keyword evidence="3" id="KW-0805">Transcription regulation</keyword>
<dbReference type="Pfam" id="PF00155">
    <property type="entry name" value="Aminotran_1_2"/>
    <property type="match status" value="1"/>
</dbReference>
<evidence type="ECO:0000256" key="3">
    <source>
        <dbReference type="ARBA" id="ARBA00023015"/>
    </source>
</evidence>
<dbReference type="EMBL" id="JACBZX010000001">
    <property type="protein sequence ID" value="NYG37321.1"/>
    <property type="molecule type" value="Genomic_DNA"/>
</dbReference>
<dbReference type="CDD" id="cd00609">
    <property type="entry name" value="AAT_like"/>
    <property type="match status" value="1"/>
</dbReference>
<evidence type="ECO:0000256" key="4">
    <source>
        <dbReference type="ARBA" id="ARBA00023125"/>
    </source>
</evidence>
<dbReference type="GO" id="GO:0030170">
    <property type="term" value="F:pyridoxal phosphate binding"/>
    <property type="evidence" value="ECO:0007669"/>
    <property type="project" value="InterPro"/>
</dbReference>
<dbReference type="InterPro" id="IPR036390">
    <property type="entry name" value="WH_DNA-bd_sf"/>
</dbReference>
<comment type="similarity">
    <text evidence="1">In the C-terminal section; belongs to the class-I pyridoxal-phosphate-dependent aminotransferase family.</text>
</comment>
<evidence type="ECO:0000259" key="7">
    <source>
        <dbReference type="PROSITE" id="PS50949"/>
    </source>
</evidence>
<gene>
    <name evidence="8" type="ORF">BJY28_001790</name>
</gene>
<keyword evidence="8" id="KW-0808">Transferase</keyword>
<feature type="region of interest" description="Disordered" evidence="6">
    <location>
        <begin position="84"/>
        <end position="121"/>
    </location>
</feature>
<dbReference type="Gene3D" id="1.10.10.10">
    <property type="entry name" value="Winged helix-like DNA-binding domain superfamily/Winged helix DNA-binding domain"/>
    <property type="match status" value="1"/>
</dbReference>
<comment type="caution">
    <text evidence="8">The sequence shown here is derived from an EMBL/GenBank/DDBJ whole genome shotgun (WGS) entry which is preliminary data.</text>
</comment>
<evidence type="ECO:0000256" key="6">
    <source>
        <dbReference type="SAM" id="MobiDB-lite"/>
    </source>
</evidence>
<organism evidence="8 9">
    <name type="scientific">Janibacter alkaliphilus</name>
    <dbReference type="NCBI Taxonomy" id="1069963"/>
    <lineage>
        <taxon>Bacteria</taxon>
        <taxon>Bacillati</taxon>
        <taxon>Actinomycetota</taxon>
        <taxon>Actinomycetes</taxon>
        <taxon>Micrococcales</taxon>
        <taxon>Intrasporangiaceae</taxon>
        <taxon>Janibacter</taxon>
    </lineage>
</organism>
<evidence type="ECO:0000256" key="5">
    <source>
        <dbReference type="ARBA" id="ARBA00023163"/>
    </source>
</evidence>
<dbReference type="SUPFAM" id="SSF53383">
    <property type="entry name" value="PLP-dependent transferases"/>
    <property type="match status" value="1"/>
</dbReference>
<dbReference type="InterPro" id="IPR036388">
    <property type="entry name" value="WH-like_DNA-bd_sf"/>
</dbReference>
<dbReference type="GO" id="GO:0003677">
    <property type="term" value="F:DNA binding"/>
    <property type="evidence" value="ECO:0007669"/>
    <property type="project" value="UniProtKB-KW"/>
</dbReference>
<dbReference type="RefSeq" id="WP_179462702.1">
    <property type="nucleotide sequence ID" value="NZ_JACBZX010000001.1"/>
</dbReference>
<keyword evidence="4" id="KW-0238">DNA-binding</keyword>
<protein>
    <submittedName>
        <fullName evidence="8">GntR family transcriptional regulator/MocR family aminotransferase</fullName>
    </submittedName>
</protein>
<dbReference type="GO" id="GO:0008483">
    <property type="term" value="F:transaminase activity"/>
    <property type="evidence" value="ECO:0007669"/>
    <property type="project" value="UniProtKB-KW"/>
</dbReference>
<dbReference type="SMART" id="SM00345">
    <property type="entry name" value="HTH_GNTR"/>
    <property type="match status" value="1"/>
</dbReference>
<dbReference type="Gene3D" id="3.40.640.10">
    <property type="entry name" value="Type I PLP-dependent aspartate aminotransferase-like (Major domain)"/>
    <property type="match status" value="1"/>
</dbReference>
<keyword evidence="8" id="KW-0032">Aminotransferase</keyword>
<dbReference type="PROSITE" id="PS50949">
    <property type="entry name" value="HTH_GNTR"/>
    <property type="match status" value="1"/>
</dbReference>
<dbReference type="SUPFAM" id="SSF46785">
    <property type="entry name" value="Winged helix' DNA-binding domain"/>
    <property type="match status" value="1"/>
</dbReference>
<dbReference type="AlphaFoldDB" id="A0A852XFX3"/>
<dbReference type="Pfam" id="PF00392">
    <property type="entry name" value="GntR"/>
    <property type="match status" value="1"/>
</dbReference>
<name>A0A852XFX3_9MICO</name>
<dbReference type="PANTHER" id="PTHR46577">
    <property type="entry name" value="HTH-TYPE TRANSCRIPTIONAL REGULATORY PROTEIN GABR"/>
    <property type="match status" value="1"/>
</dbReference>
<evidence type="ECO:0000256" key="2">
    <source>
        <dbReference type="ARBA" id="ARBA00022898"/>
    </source>
</evidence>
<dbReference type="GO" id="GO:0003700">
    <property type="term" value="F:DNA-binding transcription factor activity"/>
    <property type="evidence" value="ECO:0007669"/>
    <property type="project" value="InterPro"/>
</dbReference>
<dbReference type="Proteomes" id="UP000592181">
    <property type="component" value="Unassembled WGS sequence"/>
</dbReference>
<keyword evidence="9" id="KW-1185">Reference proteome</keyword>
<accession>A0A852XFX3</accession>
<dbReference type="InterPro" id="IPR015424">
    <property type="entry name" value="PyrdxlP-dep_Trfase"/>
</dbReference>
<evidence type="ECO:0000256" key="1">
    <source>
        <dbReference type="ARBA" id="ARBA00005384"/>
    </source>
</evidence>
<dbReference type="InterPro" id="IPR004839">
    <property type="entry name" value="Aminotransferase_I/II_large"/>
</dbReference>
<feature type="domain" description="HTH gntR-type" evidence="7">
    <location>
        <begin position="19"/>
        <end position="87"/>
    </location>
</feature>
<dbReference type="InterPro" id="IPR051446">
    <property type="entry name" value="HTH_trans_reg/aminotransferase"/>
</dbReference>
<keyword evidence="5" id="KW-0804">Transcription</keyword>